<evidence type="ECO:0000256" key="3">
    <source>
        <dbReference type="SAM" id="Phobius"/>
    </source>
</evidence>
<keyword evidence="3" id="KW-0472">Membrane</keyword>
<feature type="coiled-coil region" evidence="1">
    <location>
        <begin position="23"/>
        <end position="139"/>
    </location>
</feature>
<dbReference type="OrthoDB" id="1104827at2759"/>
<dbReference type="OMA" id="TQETTCA"/>
<protein>
    <recommendedName>
        <fullName evidence="4">FH2 domain-containing protein</fullName>
    </recommendedName>
</protein>
<feature type="compositionally biased region" description="Polar residues" evidence="2">
    <location>
        <begin position="148"/>
        <end position="160"/>
    </location>
</feature>
<evidence type="ECO:0000313" key="6">
    <source>
        <dbReference type="Proteomes" id="UP000008983"/>
    </source>
</evidence>
<feature type="region of interest" description="Disordered" evidence="2">
    <location>
        <begin position="142"/>
        <end position="287"/>
    </location>
</feature>
<dbReference type="PANTHER" id="PTHR45725:SF1">
    <property type="entry name" value="DISHEVELLED ASSOCIATED ACTIVATOR OF MORPHOGENESIS, ISOFORM D"/>
    <property type="match status" value="1"/>
</dbReference>
<evidence type="ECO:0000313" key="5">
    <source>
        <dbReference type="EMBL" id="EGR31424.1"/>
    </source>
</evidence>
<dbReference type="RefSeq" id="XP_004034910.1">
    <property type="nucleotide sequence ID" value="XM_004034862.1"/>
</dbReference>
<reference evidence="5 6" key="1">
    <citation type="submission" date="2011-07" db="EMBL/GenBank/DDBJ databases">
        <authorList>
            <person name="Coyne R."/>
            <person name="Brami D."/>
            <person name="Johnson J."/>
            <person name="Hostetler J."/>
            <person name="Hannick L."/>
            <person name="Clark T."/>
            <person name="Cassidy-Hanley D."/>
            <person name="Inman J."/>
        </authorList>
    </citation>
    <scope>NUCLEOTIDE SEQUENCE [LARGE SCALE GENOMIC DNA]</scope>
    <source>
        <strain evidence="5 6">G5</strain>
    </source>
</reference>
<dbReference type="InterPro" id="IPR042201">
    <property type="entry name" value="FH2_Formin_sf"/>
</dbReference>
<feature type="domain" description="FH2" evidence="4">
    <location>
        <begin position="344"/>
        <end position="638"/>
    </location>
</feature>
<dbReference type="Gene3D" id="1.20.58.2220">
    <property type="entry name" value="Formin, FH2 domain"/>
    <property type="match status" value="1"/>
</dbReference>
<dbReference type="PRINTS" id="PR01217">
    <property type="entry name" value="PRICHEXTENSN"/>
</dbReference>
<dbReference type="InParanoid" id="G0QTN2"/>
<proteinExistence type="predicted"/>
<dbReference type="PANTHER" id="PTHR45725">
    <property type="entry name" value="FORMIN HOMOLOGY 2 FAMILY MEMBER"/>
    <property type="match status" value="1"/>
</dbReference>
<feature type="compositionally biased region" description="Pro residues" evidence="2">
    <location>
        <begin position="246"/>
        <end position="287"/>
    </location>
</feature>
<keyword evidence="6" id="KW-1185">Reference proteome</keyword>
<evidence type="ECO:0000256" key="1">
    <source>
        <dbReference type="SAM" id="Coils"/>
    </source>
</evidence>
<dbReference type="SMART" id="SM00498">
    <property type="entry name" value="FH2"/>
    <property type="match status" value="1"/>
</dbReference>
<dbReference type="SUPFAM" id="SSF101447">
    <property type="entry name" value="Formin homology 2 domain (FH2 domain)"/>
    <property type="match status" value="1"/>
</dbReference>
<evidence type="ECO:0000259" key="4">
    <source>
        <dbReference type="PROSITE" id="PS51444"/>
    </source>
</evidence>
<dbReference type="PROSITE" id="PS51444">
    <property type="entry name" value="FH2"/>
    <property type="match status" value="1"/>
</dbReference>
<dbReference type="Proteomes" id="UP000008983">
    <property type="component" value="Unassembled WGS sequence"/>
</dbReference>
<name>G0QTN2_ICHMU</name>
<dbReference type="AlphaFoldDB" id="G0QTN2"/>
<keyword evidence="3" id="KW-0812">Transmembrane</keyword>
<dbReference type="STRING" id="857967.G0QTN2"/>
<dbReference type="eggNOG" id="KOG1922">
    <property type="taxonomic scope" value="Eukaryota"/>
</dbReference>
<dbReference type="InterPro" id="IPR015425">
    <property type="entry name" value="FH2_Formin"/>
</dbReference>
<gene>
    <name evidence="5" type="ORF">IMG5_110120</name>
</gene>
<organism evidence="5 6">
    <name type="scientific">Ichthyophthirius multifiliis</name>
    <name type="common">White spot disease agent</name>
    <name type="synonym">Ich</name>
    <dbReference type="NCBI Taxonomy" id="5932"/>
    <lineage>
        <taxon>Eukaryota</taxon>
        <taxon>Sar</taxon>
        <taxon>Alveolata</taxon>
        <taxon>Ciliophora</taxon>
        <taxon>Intramacronucleata</taxon>
        <taxon>Oligohymenophorea</taxon>
        <taxon>Hymenostomatida</taxon>
        <taxon>Ophryoglenina</taxon>
        <taxon>Ichthyophthirius</taxon>
    </lineage>
</organism>
<evidence type="ECO:0000256" key="2">
    <source>
        <dbReference type="SAM" id="MobiDB-lite"/>
    </source>
</evidence>
<dbReference type="EMBL" id="GL983867">
    <property type="protein sequence ID" value="EGR31424.1"/>
    <property type="molecule type" value="Genomic_DNA"/>
</dbReference>
<keyword evidence="3" id="KW-1133">Transmembrane helix</keyword>
<accession>G0QTN2</accession>
<feature type="transmembrane region" description="Helical" evidence="3">
    <location>
        <begin position="605"/>
        <end position="626"/>
    </location>
</feature>
<dbReference type="InterPro" id="IPR051425">
    <property type="entry name" value="Formin_Homology"/>
</dbReference>
<feature type="compositionally biased region" description="Pro residues" evidence="2">
    <location>
        <begin position="165"/>
        <end position="239"/>
    </location>
</feature>
<keyword evidence="1" id="KW-0175">Coiled coil</keyword>
<dbReference type="Pfam" id="PF02181">
    <property type="entry name" value="FH2"/>
    <property type="match status" value="1"/>
</dbReference>
<sequence length="638" mass="70476">MVIQGFDYIRKQKQLSSRFGVLKELLNEKIEKLKRENELLKSQKGEENKIKQKQDQLIGKHIEKELYEEKLEEIQQLKQETLKYQILVENHEKDLKGNDRIQQLKAQVIQLTKEKEDEKQKHTQEIVELKTQIQKIQQNQISSNQQTALQPQFSQKQQTKIPPKNNIPPPPQPPGSIPLPPHGIPPSPGGIPPPPGGIPLPPVGIPPPPGGILPPPGGIPPPPGGIPPPPGGIPMPPGCIPMAPGGIPPPPGGIPPPPGGIPPPPGGIPPPPGGIPPPPGGIPPPPGGIPMAPGGIPMAPGGIPMAPGGVPMAPGGVPMAPGGISMPPPGGMPQIPGGIPQQIQKKKQNPGVPMKSVNWQIIKYTELKGTIWENMKDLELKLDEQQLKNEFGTKAQNMVTSTNKNQNLQQQQKKITFLTPERQQNILILLGKIRIKGEIIVESLIKYDLQILTQGIVITLLASLPNEAECNLIQNYEGEIDQLSDADKYFKLLVENVQGYEERLQALKFKYIFQESYQETLNKVKKINFFFKNLMEDKNLFKILEYALAIGNFLNGTGFKGGAWGFKIQSLERISEVKNYDNKQNLLCFIILTAEEKEVNSENIIYIQICICIYIFICKNNIYIYYIQFIGKITSVFK</sequence>
<dbReference type="GeneID" id="14907564"/>